<keyword evidence="2" id="KW-1185">Reference proteome</keyword>
<evidence type="ECO:0008006" key="3">
    <source>
        <dbReference type="Google" id="ProtNLM"/>
    </source>
</evidence>
<dbReference type="PANTHER" id="PTHR31630:SF6">
    <property type="entry name" value="PHYTANOYL-COA DIOXYGENASE-RELATED"/>
    <property type="match status" value="1"/>
</dbReference>
<organism evidence="2">
    <name type="scientific">Candida tenuis (strain ATCC 10573 / BCRC 21748 / CBS 615 / JCM 9827 / NBRC 10315 / NRRL Y-1498 / VKM Y-70)</name>
    <name type="common">Yeast</name>
    <name type="synonym">Yamadazyma tenuis</name>
    <dbReference type="NCBI Taxonomy" id="590646"/>
    <lineage>
        <taxon>Eukaryota</taxon>
        <taxon>Fungi</taxon>
        <taxon>Dikarya</taxon>
        <taxon>Ascomycota</taxon>
        <taxon>Saccharomycotina</taxon>
        <taxon>Pichiomycetes</taxon>
        <taxon>Debaryomycetaceae</taxon>
        <taxon>Yamadazyma</taxon>
    </lineage>
</organism>
<sequence>MAPSVDVQQMIVPKLPGETLLQTAKVPKEVFSNMEASFTSQTYGDWRDDLINDGFAVVKGALTKEKAKVYQNEAFDWITSFGTELDIKNPETWINKNIPVQSKINTFTGYRVPHEKFMWDIRQEDGVINPFAKIYGTDKLLVSFDSLNISFPGRKDKPTRGKWQHVDQSPLKDGLQCVQGVLALSNHGPEDGGLVVYRGSHKLFREFFDTQIDKSTWDPVDRYIFTDEQLQWFIDRGCEEIKTCCEPGDLILWDSRTIHWGMEPKQTSSEIRTVVYASYSPYFFATDETLDEKKKCFETWSATTHWPHDNIIRRPPHTLLEDGTRDPRDRDEPRVKPILTEKLLKLAGVVPY</sequence>
<dbReference type="Proteomes" id="UP000000707">
    <property type="component" value="Unassembled WGS sequence"/>
</dbReference>
<dbReference type="GeneID" id="18247115"/>
<dbReference type="eggNOG" id="ENOG502QZ63">
    <property type="taxonomic scope" value="Eukaryota"/>
</dbReference>
<reference evidence="1 2" key="1">
    <citation type="journal article" date="2011" name="Proc. Natl. Acad. Sci. U.S.A.">
        <title>Comparative genomics of xylose-fermenting fungi for enhanced biofuel production.</title>
        <authorList>
            <person name="Wohlbach D.J."/>
            <person name="Kuo A."/>
            <person name="Sato T.K."/>
            <person name="Potts K.M."/>
            <person name="Salamov A.A."/>
            <person name="LaButti K.M."/>
            <person name="Sun H."/>
            <person name="Clum A."/>
            <person name="Pangilinan J.L."/>
            <person name="Lindquist E.A."/>
            <person name="Lucas S."/>
            <person name="Lapidus A."/>
            <person name="Jin M."/>
            <person name="Gunawan C."/>
            <person name="Balan V."/>
            <person name="Dale B.E."/>
            <person name="Jeffries T.W."/>
            <person name="Zinkel R."/>
            <person name="Barry K.W."/>
            <person name="Grigoriev I.V."/>
            <person name="Gasch A.P."/>
        </authorList>
    </citation>
    <scope>NUCLEOTIDE SEQUENCE [LARGE SCALE GENOMIC DNA]</scope>
    <source>
        <strain evidence="2">ATCC 10573 / BCRC 21748 / CBS 615 / JCM 9827 / NBRC 10315 / NRRL Y-1498 / VKM Y-70</strain>
    </source>
</reference>
<dbReference type="EMBL" id="GL996521">
    <property type="protein sequence ID" value="EGV63738.1"/>
    <property type="molecule type" value="Genomic_DNA"/>
</dbReference>
<dbReference type="HOGENOM" id="CLU_049199_0_0_1"/>
<dbReference type="SUPFAM" id="SSF51197">
    <property type="entry name" value="Clavaminate synthase-like"/>
    <property type="match status" value="1"/>
</dbReference>
<dbReference type="InterPro" id="IPR008775">
    <property type="entry name" value="Phytyl_CoA_dOase-like"/>
</dbReference>
<gene>
    <name evidence="1" type="ORF">CANTEDRAFT_113772</name>
</gene>
<protein>
    <recommendedName>
        <fullName evidence="3">Phytanoyl-CoA dioxygenase</fullName>
    </recommendedName>
</protein>
<evidence type="ECO:0000313" key="1">
    <source>
        <dbReference type="EMBL" id="EGV63738.1"/>
    </source>
</evidence>
<dbReference type="OrthoDB" id="445007at2759"/>
<dbReference type="Gene3D" id="2.60.120.620">
    <property type="entry name" value="q2cbj1_9rhob like domain"/>
    <property type="match status" value="1"/>
</dbReference>
<proteinExistence type="predicted"/>
<name>G3B3U7_CANTC</name>
<dbReference type="KEGG" id="cten:18247115"/>
<accession>G3B3U7</accession>
<dbReference type="Pfam" id="PF05721">
    <property type="entry name" value="PhyH"/>
    <property type="match status" value="1"/>
</dbReference>
<dbReference type="PANTHER" id="PTHR31630">
    <property type="entry name" value="PHYTANOYL-COA DIOXYGENASE-RELATED-RELATED"/>
    <property type="match status" value="1"/>
</dbReference>
<dbReference type="RefSeq" id="XP_006686052.1">
    <property type="nucleotide sequence ID" value="XM_006685989.1"/>
</dbReference>
<evidence type="ECO:0000313" key="2">
    <source>
        <dbReference type="Proteomes" id="UP000000707"/>
    </source>
</evidence>
<dbReference type="AlphaFoldDB" id="G3B3U7"/>